<feature type="signal peptide" evidence="5">
    <location>
        <begin position="1"/>
        <end position="17"/>
    </location>
</feature>
<dbReference type="EMBL" id="JABFJV010000228">
    <property type="protein sequence ID" value="NOK37471.1"/>
    <property type="molecule type" value="Genomic_DNA"/>
</dbReference>
<comment type="subcellular location">
    <subcellularLocation>
        <location evidence="1">Periplasm</location>
    </subcellularLocation>
</comment>
<sequence length="429" mass="45791">MKAFLLSLLLVPALVLAQAPVIEISGANFRPLPLAAPAPVVQEGADKKSAQSFDAAFTYDLTASGIFQVLDRAGFTADAKEGMTAGSINFSRWADVGAESLVKVSLAQDGGALRGELRLFSVATGKEELKVSKDAPAGEPRQLAHALADALYRHFTREPSPFLSRITYVRKAGANRDVYVADWDGMGAQALTKGGTHILPTLSPSGQVAFTSYRKNRPDIYVQTPGGEAKPLVTDGQMATGIAYSPDGKRIAYALAEGESAQIYVAAADGSGAKAITDTPYGLNTSPTWSPDGKRIAFVSNRGGSPQVYVMNADGSGVKRLTFQGNYNQTPDWSPRGDLIAFTARDERNAFDLFTVNVDTGKVTRLTQDQGNNEEPTFSPNGRLIMFSSNRNGAAHLWVMTSDGNNQVPLPMEKGNWLTPDWGTAPAAK</sequence>
<accession>A0A3A8I1N1</accession>
<dbReference type="InterPro" id="IPR007195">
    <property type="entry name" value="TolB_N"/>
</dbReference>
<evidence type="ECO:0000256" key="5">
    <source>
        <dbReference type="SAM" id="SignalP"/>
    </source>
</evidence>
<feature type="domain" description="TolB N-terminal" evidence="6">
    <location>
        <begin position="21"/>
        <end position="127"/>
    </location>
</feature>
<dbReference type="AlphaFoldDB" id="A0A3A8I1N1"/>
<dbReference type="PANTHER" id="PTHR36842:SF1">
    <property type="entry name" value="PROTEIN TOLB"/>
    <property type="match status" value="1"/>
</dbReference>
<comment type="caution">
    <text evidence="7">The sequence shown here is derived from an EMBL/GenBank/DDBJ whole genome shotgun (WGS) entry which is preliminary data.</text>
</comment>
<feature type="chain" id="PRO_5044076028" evidence="5">
    <location>
        <begin position="18"/>
        <end position="429"/>
    </location>
</feature>
<keyword evidence="4" id="KW-0574">Periplasm</keyword>
<evidence type="ECO:0000259" key="6">
    <source>
        <dbReference type="Pfam" id="PF04052"/>
    </source>
</evidence>
<organism evidence="7 8">
    <name type="scientific">Corallococcus exercitus</name>
    <dbReference type="NCBI Taxonomy" id="2316736"/>
    <lineage>
        <taxon>Bacteria</taxon>
        <taxon>Pseudomonadati</taxon>
        <taxon>Myxococcota</taxon>
        <taxon>Myxococcia</taxon>
        <taxon>Myxococcales</taxon>
        <taxon>Cystobacterineae</taxon>
        <taxon>Myxococcaceae</taxon>
        <taxon>Corallococcus</taxon>
    </lineage>
</organism>
<gene>
    <name evidence="7" type="ORF">HMI49_30175</name>
</gene>
<evidence type="ECO:0000256" key="3">
    <source>
        <dbReference type="ARBA" id="ARBA00022729"/>
    </source>
</evidence>
<protein>
    <submittedName>
        <fullName evidence="7">Translocation protein TolB</fullName>
    </submittedName>
</protein>
<comment type="similarity">
    <text evidence="2">Belongs to the TolB family.</text>
</comment>
<dbReference type="OrthoDB" id="9815657at2"/>
<dbReference type="HAMAP" id="MF_00671">
    <property type="entry name" value="TolB"/>
    <property type="match status" value="1"/>
</dbReference>
<dbReference type="Gene3D" id="2.120.10.30">
    <property type="entry name" value="TolB, C-terminal domain"/>
    <property type="match status" value="2"/>
</dbReference>
<dbReference type="InterPro" id="IPR014167">
    <property type="entry name" value="Tol-Pal_TolB"/>
</dbReference>
<dbReference type="SUPFAM" id="SSF69304">
    <property type="entry name" value="Tricorn protease N-terminal domain"/>
    <property type="match status" value="1"/>
</dbReference>
<keyword evidence="3 5" id="KW-0732">Signal</keyword>
<dbReference type="GO" id="GO:0017038">
    <property type="term" value="P:protein import"/>
    <property type="evidence" value="ECO:0007669"/>
    <property type="project" value="InterPro"/>
</dbReference>
<keyword evidence="8" id="KW-1185">Reference proteome</keyword>
<dbReference type="Gene3D" id="3.40.50.10070">
    <property type="entry name" value="TolB, N-terminal domain"/>
    <property type="match status" value="1"/>
</dbReference>
<evidence type="ECO:0000256" key="2">
    <source>
        <dbReference type="ARBA" id="ARBA00009820"/>
    </source>
</evidence>
<reference evidence="7 8" key="1">
    <citation type="submission" date="2020-05" db="EMBL/GenBank/DDBJ databases">
        <authorList>
            <person name="Whitworth D."/>
        </authorList>
    </citation>
    <scope>NUCLEOTIDE SEQUENCE [LARGE SCALE GENOMIC DNA]</scope>
    <source>
        <strain evidence="7 8">AB043B</strain>
    </source>
</reference>
<dbReference type="RefSeq" id="WP_120527928.1">
    <property type="nucleotide sequence ID" value="NZ_JABFJV010000228.1"/>
</dbReference>
<evidence type="ECO:0000256" key="1">
    <source>
        <dbReference type="ARBA" id="ARBA00004418"/>
    </source>
</evidence>
<dbReference type="PANTHER" id="PTHR36842">
    <property type="entry name" value="PROTEIN TOLB HOMOLOG"/>
    <property type="match status" value="1"/>
</dbReference>
<evidence type="ECO:0000313" key="8">
    <source>
        <dbReference type="Proteomes" id="UP000563426"/>
    </source>
</evidence>
<proteinExistence type="inferred from homology"/>
<dbReference type="Pfam" id="PF04052">
    <property type="entry name" value="TolB_N"/>
    <property type="match status" value="1"/>
</dbReference>
<evidence type="ECO:0000313" key="7">
    <source>
        <dbReference type="EMBL" id="NOK37471.1"/>
    </source>
</evidence>
<dbReference type="InterPro" id="IPR011659">
    <property type="entry name" value="WD40"/>
</dbReference>
<name>A0A3A8I1N1_9BACT</name>
<dbReference type="InterPro" id="IPR011042">
    <property type="entry name" value="6-blade_b-propeller_TolB-like"/>
</dbReference>
<dbReference type="GO" id="GO:0042597">
    <property type="term" value="C:periplasmic space"/>
    <property type="evidence" value="ECO:0007669"/>
    <property type="project" value="UniProtKB-SubCell"/>
</dbReference>
<dbReference type="Proteomes" id="UP000563426">
    <property type="component" value="Unassembled WGS sequence"/>
</dbReference>
<dbReference type="Pfam" id="PF07676">
    <property type="entry name" value="PD40"/>
    <property type="match status" value="4"/>
</dbReference>
<dbReference type="SUPFAM" id="SSF52964">
    <property type="entry name" value="TolB, N-terminal domain"/>
    <property type="match status" value="1"/>
</dbReference>
<evidence type="ECO:0000256" key="4">
    <source>
        <dbReference type="ARBA" id="ARBA00022764"/>
    </source>
</evidence>